<evidence type="ECO:0000256" key="6">
    <source>
        <dbReference type="ARBA" id="ARBA00022859"/>
    </source>
</evidence>
<evidence type="ECO:0000256" key="1">
    <source>
        <dbReference type="ARBA" id="ARBA00004370"/>
    </source>
</evidence>
<dbReference type="PANTHER" id="PTHR19325">
    <property type="entry name" value="COMPLEMENT COMPONENT-RELATED SUSHI DOMAIN-CONTAINING"/>
    <property type="match status" value="1"/>
</dbReference>
<proteinExistence type="inferred from homology"/>
<evidence type="ECO:0000256" key="9">
    <source>
        <dbReference type="ARBA" id="ARBA00023157"/>
    </source>
</evidence>
<dbReference type="PROSITE" id="PS50923">
    <property type="entry name" value="SUSHI"/>
    <property type="match status" value="2"/>
</dbReference>
<dbReference type="SMART" id="SM00032">
    <property type="entry name" value="CCP"/>
    <property type="match status" value="2"/>
</dbReference>
<name>A0A8C5JR39_JUNHY</name>
<keyword evidence="10" id="KW-0325">Glycoprotein</keyword>
<feature type="disulfide bond" evidence="12">
    <location>
        <begin position="189"/>
        <end position="232"/>
    </location>
</feature>
<feature type="domain" description="Sushi" evidence="13">
    <location>
        <begin position="187"/>
        <end position="251"/>
    </location>
</feature>
<dbReference type="Pfam" id="PF00084">
    <property type="entry name" value="Sushi"/>
    <property type="match status" value="2"/>
</dbReference>
<keyword evidence="4 12" id="KW-0768">Sushi</keyword>
<dbReference type="CDD" id="cd00033">
    <property type="entry name" value="CCP"/>
    <property type="match status" value="2"/>
</dbReference>
<comment type="similarity">
    <text evidence="2">Belongs to the receptors of complement activation (RCA) family.</text>
</comment>
<keyword evidence="5" id="KW-0677">Repeat</keyword>
<evidence type="ECO:0000256" key="12">
    <source>
        <dbReference type="PROSITE-ProRule" id="PRU00302"/>
    </source>
</evidence>
<accession>A0A8C5JR39</accession>
<dbReference type="GO" id="GO:0016020">
    <property type="term" value="C:membrane"/>
    <property type="evidence" value="ECO:0007669"/>
    <property type="project" value="UniProtKB-SubCell"/>
</dbReference>
<keyword evidence="8" id="KW-0472">Membrane</keyword>
<evidence type="ECO:0000313" key="15">
    <source>
        <dbReference type="Proteomes" id="UP000694408"/>
    </source>
</evidence>
<sequence>LGPAAERVPLRHGRDLQLQARAAPARGALHPLHHPRREPYRNQTLFPEGSRVEFECQPGYSQLLGVSPAITCLSNQTWSAVLEFCKSTSCKCWKPAVGGWAAFCVSPALRVSLPALWGHPWGMTRLRADGGWHSLPEKQCPNPGNPENGRAVVLTDLLLGSKINYTSLHNPVPNADPPLSLVLPTGVTCAAPPAIPNGTHSGGSRATFSLGDVVTYTCASGLALAGGSSLSCTSGDGERGTWSGTVPRCQGTARGVPAASSGWPWHKGQPGAGPAPMGTQLTQPILCIHSSASILCQAHPGSGKPATLQDCMA</sequence>
<reference evidence="14" key="1">
    <citation type="submission" date="2025-08" db="UniProtKB">
        <authorList>
            <consortium name="Ensembl"/>
        </authorList>
    </citation>
    <scope>IDENTIFICATION</scope>
</reference>
<protein>
    <recommendedName>
        <fullName evidence="13">Sushi domain-containing protein</fullName>
    </recommendedName>
</protein>
<dbReference type="Ensembl" id="ENSJHYT00000026961.1">
    <property type="protein sequence ID" value="ENSJHYP00000022358.1"/>
    <property type="gene ID" value="ENSJHYG00000016856.1"/>
</dbReference>
<comment type="subcellular location">
    <subcellularLocation>
        <location evidence="1">Membrane</location>
    </subcellularLocation>
</comment>
<evidence type="ECO:0000259" key="13">
    <source>
        <dbReference type="PROSITE" id="PS50923"/>
    </source>
</evidence>
<evidence type="ECO:0000313" key="14">
    <source>
        <dbReference type="Ensembl" id="ENSJHYP00000022358.1"/>
    </source>
</evidence>
<dbReference type="GO" id="GO:0045087">
    <property type="term" value="P:innate immune response"/>
    <property type="evidence" value="ECO:0007669"/>
    <property type="project" value="UniProtKB-KW"/>
</dbReference>
<evidence type="ECO:0000256" key="5">
    <source>
        <dbReference type="ARBA" id="ARBA00022737"/>
    </source>
</evidence>
<keyword evidence="15" id="KW-1185">Reference proteome</keyword>
<dbReference type="Gene3D" id="2.10.70.10">
    <property type="entry name" value="Complement Module, domain 1"/>
    <property type="match status" value="2"/>
</dbReference>
<comment type="function">
    <text evidence="11">This protein recognizes C4b and C3b fragments that condense with cell-surface hydroxyl or amino groups when nascent C4b and C3b are locally generated during C4 and c3 activation. Interaction of daf with cell-associated C4b and C3b polypeptides interferes with their ability to catalyze the conversion of C2 and factor B to enzymatically active C2a and Bb and thereby prevents the formation of C4b2a and C3bBb, the amplification convertases of the complement cascade. Inhibits complement activation by destabilizing and preventing the formation of C3 and C5 convertases, which prevents complement damage.</text>
</comment>
<dbReference type="InterPro" id="IPR035976">
    <property type="entry name" value="Sushi/SCR/CCP_sf"/>
</dbReference>
<evidence type="ECO:0000256" key="4">
    <source>
        <dbReference type="ARBA" id="ARBA00022659"/>
    </source>
</evidence>
<dbReference type="GO" id="GO:0006958">
    <property type="term" value="P:complement activation, classical pathway"/>
    <property type="evidence" value="ECO:0007669"/>
    <property type="project" value="UniProtKB-KW"/>
</dbReference>
<comment type="caution">
    <text evidence="12">Lacks conserved residue(s) required for the propagation of feature annotation.</text>
</comment>
<dbReference type="PANTHER" id="PTHR19325:SF317">
    <property type="entry name" value="COMPLEMENT DECAY-ACCELERATING FACTOR"/>
    <property type="match status" value="1"/>
</dbReference>
<keyword evidence="9 12" id="KW-1015">Disulfide bond</keyword>
<evidence type="ECO:0000256" key="7">
    <source>
        <dbReference type="ARBA" id="ARBA00022875"/>
    </source>
</evidence>
<dbReference type="Proteomes" id="UP000694408">
    <property type="component" value="Unplaced"/>
</dbReference>
<evidence type="ECO:0000256" key="2">
    <source>
        <dbReference type="ARBA" id="ARBA00010908"/>
    </source>
</evidence>
<dbReference type="InterPro" id="IPR050350">
    <property type="entry name" value="Compl-Cell_Adhes-Reg"/>
</dbReference>
<dbReference type="InterPro" id="IPR000436">
    <property type="entry name" value="Sushi_SCR_CCP_dom"/>
</dbReference>
<dbReference type="SUPFAM" id="SSF57535">
    <property type="entry name" value="Complement control module/SCR domain"/>
    <property type="match status" value="2"/>
</dbReference>
<feature type="domain" description="Sushi" evidence="13">
    <location>
        <begin position="34"/>
        <end position="87"/>
    </location>
</feature>
<dbReference type="AlphaFoldDB" id="A0A8C5JR39"/>
<keyword evidence="6" id="KW-0391">Immunity</keyword>
<reference evidence="14" key="2">
    <citation type="submission" date="2025-09" db="UniProtKB">
        <authorList>
            <consortium name="Ensembl"/>
        </authorList>
    </citation>
    <scope>IDENTIFICATION</scope>
</reference>
<evidence type="ECO:0000256" key="10">
    <source>
        <dbReference type="ARBA" id="ARBA00023180"/>
    </source>
</evidence>
<evidence type="ECO:0000256" key="11">
    <source>
        <dbReference type="ARBA" id="ARBA00045541"/>
    </source>
</evidence>
<keyword evidence="3" id="KW-0399">Innate immunity</keyword>
<evidence type="ECO:0000256" key="3">
    <source>
        <dbReference type="ARBA" id="ARBA00022588"/>
    </source>
</evidence>
<keyword evidence="7" id="KW-0180">Complement pathway</keyword>
<evidence type="ECO:0000256" key="8">
    <source>
        <dbReference type="ARBA" id="ARBA00023136"/>
    </source>
</evidence>
<organism evidence="14 15">
    <name type="scientific">Junco hyemalis</name>
    <name type="common">Dark-eyed junco</name>
    <dbReference type="NCBI Taxonomy" id="40217"/>
    <lineage>
        <taxon>Eukaryota</taxon>
        <taxon>Metazoa</taxon>
        <taxon>Chordata</taxon>
        <taxon>Craniata</taxon>
        <taxon>Vertebrata</taxon>
        <taxon>Euteleostomi</taxon>
        <taxon>Archelosauria</taxon>
        <taxon>Archosauria</taxon>
        <taxon>Dinosauria</taxon>
        <taxon>Saurischia</taxon>
        <taxon>Theropoda</taxon>
        <taxon>Coelurosauria</taxon>
        <taxon>Aves</taxon>
        <taxon>Neognathae</taxon>
        <taxon>Neoaves</taxon>
        <taxon>Telluraves</taxon>
        <taxon>Australaves</taxon>
        <taxon>Passeriformes</taxon>
        <taxon>Passerellidae</taxon>
        <taxon>Junco</taxon>
    </lineage>
</organism>